<evidence type="ECO:0000256" key="19">
    <source>
        <dbReference type="SAM" id="Phobius"/>
    </source>
</evidence>
<evidence type="ECO:0000256" key="7">
    <source>
        <dbReference type="ARBA" id="ARBA00023065"/>
    </source>
</evidence>
<feature type="disulfide bond" evidence="17">
    <location>
        <begin position="118"/>
        <end position="384"/>
    </location>
</feature>
<keyword evidence="5 19" id="KW-1133">Transmembrane helix</keyword>
<keyword evidence="6" id="KW-0770">Synapse</keyword>
<dbReference type="STRING" id="6573.A0A210PL84"/>
<dbReference type="EMBL" id="NEDP02005593">
    <property type="protein sequence ID" value="OWF37252.1"/>
    <property type="molecule type" value="Genomic_DNA"/>
</dbReference>
<keyword evidence="24" id="KW-1185">Reference proteome</keyword>
<evidence type="ECO:0000256" key="18">
    <source>
        <dbReference type="SAM" id="MobiDB-lite"/>
    </source>
</evidence>
<evidence type="ECO:0000256" key="12">
    <source>
        <dbReference type="ARBA" id="ARBA00023286"/>
    </source>
</evidence>
<sequence>MQNIIFLIYFLWNIPVWTVWALNSSFAKECIHNDGFNIYQDRNRLRHIRSVTNSSSIPGGPLTLPIGTIFNAQDQQLRSSFRLACDLYNQRPDKKFELAWSTKTIDVADNFQLATALCTQMSSGVFLFYGMKDINSLDIVEAYTRRFHMPYISPSLSRVVTRFDAPFQVHMKPSYTMAIVDMILFYKWKFVHFLYDSDEGLQRLQQIYQSEKAKDLKIGFRRLNDVNHAHEELKHLDRFIKDNVEKAIILDLTSQQAYESILKQIAEVGMNKHSYFYLLATLDFSQLDFRRFLHGGVNLTGFDLVSEDNDEIRKFNKNWMSAKKTEYAGAGQPLTAESAMAVDALRLIVDTFSRMLRHNQQVFRPNFRRGKVYNSNYSKEGIPCNRLQTNDPPPIPWMHGENITQFLKQAEFEGLTGHISFDFEGFRRNYTLNVSTVGQDHGPVRIGYWQPEFGYRTSDEEPPDLRPVTHSKIKRITTILSQPFLMPKENKDGKILTGNDRYKGYALDIATEIANLLHFNFTMNEVGDNAYGIKVNGTWNGMIGELVSGKADLAIAPLTITYEREKDIDFTKPFMNIGISIMIKKPDIEKPGVFSFMQPLELGIWICILVAYAAVSVGLFLVSRCSPYEWKKVAALKGEYENEFSILNSFWFSTGALMLQGSDTCPRSISGRIIGTVWWFFVLIIISTYTANLAAFLTVERMVAPIESADDLAKQTEIKYGTISSGTSRKFFETSKVPIYQTMWHFMSTQPSVMVAEMSTGIERVRNSKGKYAFLMESSGNEYINSREPCDTMRVGRNLNSKGFGIASPENYYLRDDINLAVLTIKENGVLHKLRQKWWQDKSQCAQDSSKGSSGKKSLSLSNVAGVFYILIGGLVSAVILGAIEFGMKRLRLVPKPAYMKGTETATSLIDTPSERENGDVNEYTTPPPHYPADFSQDKSVRTFTYGTPQLIGFEALDDRNTHTDV</sequence>
<keyword evidence="9 23" id="KW-0675">Receptor</keyword>
<name>A0A210PL84_MIZYE</name>
<dbReference type="FunFam" id="1.10.287.70:FF:000010">
    <property type="entry name" value="Putative glutamate receptor ionotropic kainate 1"/>
    <property type="match status" value="1"/>
</dbReference>
<dbReference type="Gene3D" id="3.40.190.10">
    <property type="entry name" value="Periplasmic binding protein-like II"/>
    <property type="match status" value="2"/>
</dbReference>
<dbReference type="Proteomes" id="UP000242188">
    <property type="component" value="Unassembled WGS sequence"/>
</dbReference>
<dbReference type="OrthoDB" id="5984008at2759"/>
<keyword evidence="11" id="KW-0628">Postsynaptic cell membrane</keyword>
<feature type="transmembrane region" description="Helical" evidence="19">
    <location>
        <begin position="677"/>
        <end position="699"/>
    </location>
</feature>
<evidence type="ECO:0000256" key="2">
    <source>
        <dbReference type="ARBA" id="ARBA00022475"/>
    </source>
</evidence>
<keyword evidence="2" id="KW-1003">Cell membrane</keyword>
<keyword evidence="4 20" id="KW-0732">Signal</keyword>
<dbReference type="Pfam" id="PF10613">
    <property type="entry name" value="Lig_chan-Glu_bd"/>
    <property type="match status" value="1"/>
</dbReference>
<feature type="domain" description="Ionotropic glutamate receptor L-glutamate and glycine-binding" evidence="22">
    <location>
        <begin position="483"/>
        <end position="548"/>
    </location>
</feature>
<feature type="domain" description="Ionotropic glutamate receptor C-terminal" evidence="21">
    <location>
        <begin position="473"/>
        <end position="841"/>
    </location>
</feature>
<keyword evidence="12" id="KW-1071">Ligand-gated ion channel</keyword>
<feature type="transmembrane region" description="Helical" evidence="19">
    <location>
        <begin position="866"/>
        <end position="886"/>
    </location>
</feature>
<feature type="transmembrane region" description="Helical" evidence="19">
    <location>
        <begin position="602"/>
        <end position="622"/>
    </location>
</feature>
<evidence type="ECO:0000256" key="20">
    <source>
        <dbReference type="SAM" id="SignalP"/>
    </source>
</evidence>
<dbReference type="SUPFAM" id="SSF81324">
    <property type="entry name" value="Voltage-gated potassium channels"/>
    <property type="match status" value="1"/>
</dbReference>
<feature type="disulfide bond" evidence="17">
    <location>
        <begin position="790"/>
        <end position="845"/>
    </location>
</feature>
<feature type="chain" id="PRO_5013301474" evidence="20">
    <location>
        <begin position="22"/>
        <end position="966"/>
    </location>
</feature>
<dbReference type="GO" id="GO:0015276">
    <property type="term" value="F:ligand-gated monoatomic ion channel activity"/>
    <property type="evidence" value="ECO:0007669"/>
    <property type="project" value="InterPro"/>
</dbReference>
<reference evidence="23 24" key="1">
    <citation type="journal article" date="2017" name="Nat. Ecol. Evol.">
        <title>Scallop genome provides insights into evolution of bilaterian karyotype and development.</title>
        <authorList>
            <person name="Wang S."/>
            <person name="Zhang J."/>
            <person name="Jiao W."/>
            <person name="Li J."/>
            <person name="Xun X."/>
            <person name="Sun Y."/>
            <person name="Guo X."/>
            <person name="Huan P."/>
            <person name="Dong B."/>
            <person name="Zhang L."/>
            <person name="Hu X."/>
            <person name="Sun X."/>
            <person name="Wang J."/>
            <person name="Zhao C."/>
            <person name="Wang Y."/>
            <person name="Wang D."/>
            <person name="Huang X."/>
            <person name="Wang R."/>
            <person name="Lv J."/>
            <person name="Li Y."/>
            <person name="Zhang Z."/>
            <person name="Liu B."/>
            <person name="Lu W."/>
            <person name="Hui Y."/>
            <person name="Liang J."/>
            <person name="Zhou Z."/>
            <person name="Hou R."/>
            <person name="Li X."/>
            <person name="Liu Y."/>
            <person name="Li H."/>
            <person name="Ning X."/>
            <person name="Lin Y."/>
            <person name="Zhao L."/>
            <person name="Xing Q."/>
            <person name="Dou J."/>
            <person name="Li Y."/>
            <person name="Mao J."/>
            <person name="Guo H."/>
            <person name="Dou H."/>
            <person name="Li T."/>
            <person name="Mu C."/>
            <person name="Jiang W."/>
            <person name="Fu Q."/>
            <person name="Fu X."/>
            <person name="Miao Y."/>
            <person name="Liu J."/>
            <person name="Yu Q."/>
            <person name="Li R."/>
            <person name="Liao H."/>
            <person name="Li X."/>
            <person name="Kong Y."/>
            <person name="Jiang Z."/>
            <person name="Chourrout D."/>
            <person name="Li R."/>
            <person name="Bao Z."/>
        </authorList>
    </citation>
    <scope>NUCLEOTIDE SEQUENCE [LARGE SCALE GENOMIC DNA]</scope>
    <source>
        <strain evidence="23 24">PY_sf001</strain>
    </source>
</reference>
<feature type="signal peptide" evidence="20">
    <location>
        <begin position="1"/>
        <end position="21"/>
    </location>
</feature>
<feature type="binding site" evidence="15">
    <location>
        <position position="557"/>
    </location>
    <ligand>
        <name>L-glutamate</name>
        <dbReference type="ChEBI" id="CHEBI:29985"/>
    </ligand>
</feature>
<gene>
    <name evidence="23" type="ORF">KP79_PYT12414</name>
</gene>
<evidence type="ECO:0000313" key="24">
    <source>
        <dbReference type="Proteomes" id="UP000242188"/>
    </source>
</evidence>
<organism evidence="23 24">
    <name type="scientific">Mizuhopecten yessoensis</name>
    <name type="common">Japanese scallop</name>
    <name type="synonym">Patinopecten yessoensis</name>
    <dbReference type="NCBI Taxonomy" id="6573"/>
    <lineage>
        <taxon>Eukaryota</taxon>
        <taxon>Metazoa</taxon>
        <taxon>Spiralia</taxon>
        <taxon>Lophotrochozoa</taxon>
        <taxon>Mollusca</taxon>
        <taxon>Bivalvia</taxon>
        <taxon>Autobranchia</taxon>
        <taxon>Pteriomorphia</taxon>
        <taxon>Pectinida</taxon>
        <taxon>Pectinoidea</taxon>
        <taxon>Pectinidae</taxon>
        <taxon>Mizuhopecten</taxon>
    </lineage>
</organism>
<keyword evidence="8 19" id="KW-0472">Membrane</keyword>
<dbReference type="SUPFAM" id="SSF53822">
    <property type="entry name" value="Periplasmic binding protein-like I"/>
    <property type="match status" value="1"/>
</dbReference>
<feature type="binding site" evidence="15">
    <location>
        <position position="777"/>
    </location>
    <ligand>
        <name>L-glutamate</name>
        <dbReference type="ChEBI" id="CHEBI:29985"/>
    </ligand>
</feature>
<accession>A0A210PL84</accession>
<dbReference type="InterPro" id="IPR001320">
    <property type="entry name" value="Iontro_rcpt_C"/>
</dbReference>
<keyword evidence="10" id="KW-0325">Glycoprotein</keyword>
<keyword evidence="17" id="KW-1015">Disulfide bond</keyword>
<evidence type="ECO:0000256" key="11">
    <source>
        <dbReference type="ARBA" id="ARBA00023257"/>
    </source>
</evidence>
<dbReference type="AlphaFoldDB" id="A0A210PL84"/>
<evidence type="ECO:0000256" key="3">
    <source>
        <dbReference type="ARBA" id="ARBA00022692"/>
    </source>
</evidence>
<comment type="subcellular location">
    <subcellularLocation>
        <location evidence="14">Postsynaptic cell membrane</location>
        <topology evidence="14">Multi-pass membrane protein</topology>
    </subcellularLocation>
</comment>
<dbReference type="SMART" id="SM00918">
    <property type="entry name" value="Lig_chan-Glu_bd"/>
    <property type="match status" value="1"/>
</dbReference>
<evidence type="ECO:0000259" key="22">
    <source>
        <dbReference type="SMART" id="SM00918"/>
    </source>
</evidence>
<proteinExistence type="predicted"/>
<dbReference type="InterPro" id="IPR028082">
    <property type="entry name" value="Peripla_BP_I"/>
</dbReference>
<dbReference type="GO" id="GO:0038023">
    <property type="term" value="F:signaling receptor activity"/>
    <property type="evidence" value="ECO:0007669"/>
    <property type="project" value="InterPro"/>
</dbReference>
<feature type="binding site" evidence="15">
    <location>
        <position position="564"/>
    </location>
    <ligand>
        <name>L-glutamate</name>
        <dbReference type="ChEBI" id="CHEBI:29985"/>
    </ligand>
</feature>
<dbReference type="Gene3D" id="1.10.287.70">
    <property type="match status" value="1"/>
</dbReference>
<dbReference type="Pfam" id="PF00060">
    <property type="entry name" value="Lig_chan"/>
    <property type="match status" value="1"/>
</dbReference>
<feature type="region of interest" description="Disordered" evidence="18">
    <location>
        <begin position="907"/>
        <end position="936"/>
    </location>
</feature>
<evidence type="ECO:0000256" key="13">
    <source>
        <dbReference type="ARBA" id="ARBA00023303"/>
    </source>
</evidence>
<evidence type="ECO:0000256" key="14">
    <source>
        <dbReference type="ARBA" id="ARBA00034104"/>
    </source>
</evidence>
<dbReference type="PANTHER" id="PTHR18966">
    <property type="entry name" value="IONOTROPIC GLUTAMATE RECEPTOR"/>
    <property type="match status" value="1"/>
</dbReference>
<dbReference type="SUPFAM" id="SSF53850">
    <property type="entry name" value="Periplasmic binding protein-like II"/>
    <property type="match status" value="1"/>
</dbReference>
<dbReference type="CDD" id="cd06380">
    <property type="entry name" value="PBP1_iGluR_AMPA"/>
    <property type="match status" value="1"/>
</dbReference>
<evidence type="ECO:0000259" key="21">
    <source>
        <dbReference type="SMART" id="SM00079"/>
    </source>
</evidence>
<feature type="binding site" evidence="15">
    <location>
        <position position="728"/>
    </location>
    <ligand>
        <name>L-glutamate</name>
        <dbReference type="ChEBI" id="CHEBI:29985"/>
    </ligand>
</feature>
<dbReference type="FunFam" id="3.40.190.10:FF:000024">
    <property type="entry name" value="Glutamate receptor, ionotropic, delta 1"/>
    <property type="match status" value="1"/>
</dbReference>
<dbReference type="InterPro" id="IPR001828">
    <property type="entry name" value="ANF_lig-bd_rcpt"/>
</dbReference>
<keyword evidence="1" id="KW-0813">Transport</keyword>
<evidence type="ECO:0000256" key="1">
    <source>
        <dbReference type="ARBA" id="ARBA00022448"/>
    </source>
</evidence>
<comment type="caution">
    <text evidence="23">The sequence shown here is derived from an EMBL/GenBank/DDBJ whole genome shotgun (WGS) entry which is preliminary data.</text>
</comment>
<evidence type="ECO:0000256" key="4">
    <source>
        <dbReference type="ARBA" id="ARBA00022729"/>
    </source>
</evidence>
<evidence type="ECO:0000256" key="10">
    <source>
        <dbReference type="ARBA" id="ARBA00023180"/>
    </source>
</evidence>
<evidence type="ECO:0000313" key="23">
    <source>
        <dbReference type="EMBL" id="OWF37252.1"/>
    </source>
</evidence>
<evidence type="ECO:0000256" key="6">
    <source>
        <dbReference type="ARBA" id="ARBA00023018"/>
    </source>
</evidence>
<dbReference type="GO" id="GO:0045211">
    <property type="term" value="C:postsynaptic membrane"/>
    <property type="evidence" value="ECO:0007669"/>
    <property type="project" value="UniProtKB-SubCell"/>
</dbReference>
<evidence type="ECO:0000256" key="17">
    <source>
        <dbReference type="PIRSR" id="PIRSR601508-3"/>
    </source>
</evidence>
<dbReference type="FunFam" id="3.40.190.10:FF:000060">
    <property type="entry name" value="Glutamate receptor ionotropic, kainate 1"/>
    <property type="match status" value="1"/>
</dbReference>
<dbReference type="InterPro" id="IPR019594">
    <property type="entry name" value="Glu/Gly-bd"/>
</dbReference>
<dbReference type="InterPro" id="IPR001508">
    <property type="entry name" value="Iono_Glu_rcpt_met"/>
</dbReference>
<evidence type="ECO:0000256" key="15">
    <source>
        <dbReference type="PIRSR" id="PIRSR601508-1"/>
    </source>
</evidence>
<feature type="site" description="Crucial to convey clamshell closure to channel opening" evidence="16">
    <location>
        <position position="706"/>
    </location>
</feature>
<feature type="binding site" evidence="15">
    <location>
        <position position="559"/>
    </location>
    <ligand>
        <name>L-glutamate</name>
        <dbReference type="ChEBI" id="CHEBI:29985"/>
    </ligand>
</feature>
<keyword evidence="13" id="KW-0407">Ion channel</keyword>
<keyword evidence="7" id="KW-0406">Ion transport</keyword>
<dbReference type="PRINTS" id="PR00177">
    <property type="entry name" value="NMDARECEPTOR"/>
</dbReference>
<protein>
    <submittedName>
        <fullName evidence="23">Glutamate receptor</fullName>
    </submittedName>
</protein>
<evidence type="ECO:0000256" key="8">
    <source>
        <dbReference type="ARBA" id="ARBA00023136"/>
    </source>
</evidence>
<evidence type="ECO:0000256" key="9">
    <source>
        <dbReference type="ARBA" id="ARBA00023170"/>
    </source>
</evidence>
<evidence type="ECO:0000256" key="16">
    <source>
        <dbReference type="PIRSR" id="PIRSR601508-2"/>
    </source>
</evidence>
<evidence type="ECO:0000256" key="5">
    <source>
        <dbReference type="ARBA" id="ARBA00022989"/>
    </source>
</evidence>
<dbReference type="SMART" id="SM00079">
    <property type="entry name" value="PBPe"/>
    <property type="match status" value="1"/>
</dbReference>
<dbReference type="Gene3D" id="3.40.50.2300">
    <property type="match status" value="2"/>
</dbReference>
<dbReference type="Pfam" id="PF01094">
    <property type="entry name" value="ANF_receptor"/>
    <property type="match status" value="1"/>
</dbReference>
<keyword evidence="3 19" id="KW-0812">Transmembrane</keyword>
<dbReference type="InterPro" id="IPR015683">
    <property type="entry name" value="Ionotropic_Glu_rcpt"/>
</dbReference>